<protein>
    <submittedName>
        <fullName evidence="3">DDE_Tnp_1_7 domain-containing protein</fullName>
    </submittedName>
</protein>
<reference evidence="1 2" key="2">
    <citation type="submission" date="2018-10" db="EMBL/GenBank/DDBJ databases">
        <authorList>
            <consortium name="Pathogen Informatics"/>
        </authorList>
    </citation>
    <scope>NUCLEOTIDE SEQUENCE [LARGE SCALE GENOMIC DNA]</scope>
</reference>
<accession>A0A0R3UQQ8</accession>
<dbReference type="Proteomes" id="UP000267029">
    <property type="component" value="Unassembled WGS sequence"/>
</dbReference>
<dbReference type="EMBL" id="UXSR01006069">
    <property type="protein sequence ID" value="VDD84211.1"/>
    <property type="molecule type" value="Genomic_DNA"/>
</dbReference>
<dbReference type="WBParaSite" id="MCOS_0001021301-mRNA-1">
    <property type="protein sequence ID" value="MCOS_0001021301-mRNA-1"/>
    <property type="gene ID" value="MCOS_0001021301"/>
</dbReference>
<keyword evidence="2" id="KW-1185">Reference proteome</keyword>
<dbReference type="AlphaFoldDB" id="A0A0R3UQQ8"/>
<evidence type="ECO:0000313" key="1">
    <source>
        <dbReference type="EMBL" id="VDD84211.1"/>
    </source>
</evidence>
<reference evidence="3" key="1">
    <citation type="submission" date="2017-02" db="UniProtKB">
        <authorList>
            <consortium name="WormBaseParasite"/>
        </authorList>
    </citation>
    <scope>IDENTIFICATION</scope>
</reference>
<proteinExistence type="predicted"/>
<gene>
    <name evidence="1" type="ORF">MCOS_LOCUS10214</name>
</gene>
<organism evidence="3">
    <name type="scientific">Mesocestoides corti</name>
    <name type="common">Flatworm</name>
    <dbReference type="NCBI Taxonomy" id="53468"/>
    <lineage>
        <taxon>Eukaryota</taxon>
        <taxon>Metazoa</taxon>
        <taxon>Spiralia</taxon>
        <taxon>Lophotrochozoa</taxon>
        <taxon>Platyhelminthes</taxon>
        <taxon>Cestoda</taxon>
        <taxon>Eucestoda</taxon>
        <taxon>Cyclophyllidea</taxon>
        <taxon>Mesocestoididae</taxon>
        <taxon>Mesocestoides</taxon>
    </lineage>
</organism>
<evidence type="ECO:0000313" key="2">
    <source>
        <dbReference type="Proteomes" id="UP000267029"/>
    </source>
</evidence>
<name>A0A0R3UQQ8_MESCO</name>
<sequence>MSRIPHRPDKVSGRFQFHGMRMCWRPQHVVWNHPQIVLNFTKMGDGGDTTVDWMSEANYGEVDEERPMSIDSYHLPETTSHCGRIDIRRWSLRSILCTLGLVPDCRQSYANDWASRTTYLAINLSDIMLEEKVVSPAAQSFRTSSDSAQWR</sequence>
<evidence type="ECO:0000313" key="3">
    <source>
        <dbReference type="WBParaSite" id="MCOS_0001021301-mRNA-1"/>
    </source>
</evidence>